<protein>
    <submittedName>
        <fullName evidence="1">Uncharacterized protein</fullName>
    </submittedName>
</protein>
<accession>A0A0A9D0H6</accession>
<evidence type="ECO:0000313" key="1">
    <source>
        <dbReference type="EMBL" id="JAD80173.1"/>
    </source>
</evidence>
<name>A0A0A9D0H6_ARUDO</name>
<sequence length="45" mass="5134">MCIVRMSTPQPNNHQAFHLFLIKLPLEPPVCCFKKGVLPIQLPHP</sequence>
<dbReference type="AlphaFoldDB" id="A0A0A9D0H6"/>
<dbReference type="EMBL" id="GBRH01217722">
    <property type="protein sequence ID" value="JAD80173.1"/>
    <property type="molecule type" value="Transcribed_RNA"/>
</dbReference>
<reference evidence="1" key="2">
    <citation type="journal article" date="2015" name="Data Brief">
        <title>Shoot transcriptome of the giant reed, Arundo donax.</title>
        <authorList>
            <person name="Barrero R.A."/>
            <person name="Guerrero F.D."/>
            <person name="Moolhuijzen P."/>
            <person name="Goolsby J.A."/>
            <person name="Tidwell J."/>
            <person name="Bellgard S.E."/>
            <person name="Bellgard M.I."/>
        </authorList>
    </citation>
    <scope>NUCLEOTIDE SEQUENCE</scope>
    <source>
        <tissue evidence="1">Shoot tissue taken approximately 20 cm above the soil surface</tissue>
    </source>
</reference>
<organism evidence="1">
    <name type="scientific">Arundo donax</name>
    <name type="common">Giant reed</name>
    <name type="synonym">Donax arundinaceus</name>
    <dbReference type="NCBI Taxonomy" id="35708"/>
    <lineage>
        <taxon>Eukaryota</taxon>
        <taxon>Viridiplantae</taxon>
        <taxon>Streptophyta</taxon>
        <taxon>Embryophyta</taxon>
        <taxon>Tracheophyta</taxon>
        <taxon>Spermatophyta</taxon>
        <taxon>Magnoliopsida</taxon>
        <taxon>Liliopsida</taxon>
        <taxon>Poales</taxon>
        <taxon>Poaceae</taxon>
        <taxon>PACMAD clade</taxon>
        <taxon>Arundinoideae</taxon>
        <taxon>Arundineae</taxon>
        <taxon>Arundo</taxon>
    </lineage>
</organism>
<proteinExistence type="predicted"/>
<reference evidence="1" key="1">
    <citation type="submission" date="2014-09" db="EMBL/GenBank/DDBJ databases">
        <authorList>
            <person name="Magalhaes I.L.F."/>
            <person name="Oliveira U."/>
            <person name="Santos F.R."/>
            <person name="Vidigal T.H.D.A."/>
            <person name="Brescovit A.D."/>
            <person name="Santos A.J."/>
        </authorList>
    </citation>
    <scope>NUCLEOTIDE SEQUENCE</scope>
    <source>
        <tissue evidence="1">Shoot tissue taken approximately 20 cm above the soil surface</tissue>
    </source>
</reference>